<evidence type="ECO:0000313" key="3">
    <source>
        <dbReference type="Proteomes" id="UP000265520"/>
    </source>
</evidence>
<evidence type="ECO:0000313" key="2">
    <source>
        <dbReference type="EMBL" id="MCI44027.1"/>
    </source>
</evidence>
<dbReference type="AlphaFoldDB" id="A0A392S6K0"/>
<keyword evidence="3" id="KW-1185">Reference proteome</keyword>
<feature type="compositionally biased region" description="Basic and acidic residues" evidence="1">
    <location>
        <begin position="1"/>
        <end position="11"/>
    </location>
</feature>
<feature type="region of interest" description="Disordered" evidence="1">
    <location>
        <begin position="1"/>
        <end position="35"/>
    </location>
</feature>
<dbReference type="EMBL" id="LXQA010325038">
    <property type="protein sequence ID" value="MCI44027.1"/>
    <property type="molecule type" value="Genomic_DNA"/>
</dbReference>
<accession>A0A392S6K0</accession>
<organism evidence="2 3">
    <name type="scientific">Trifolium medium</name>
    <dbReference type="NCBI Taxonomy" id="97028"/>
    <lineage>
        <taxon>Eukaryota</taxon>
        <taxon>Viridiplantae</taxon>
        <taxon>Streptophyta</taxon>
        <taxon>Embryophyta</taxon>
        <taxon>Tracheophyta</taxon>
        <taxon>Spermatophyta</taxon>
        <taxon>Magnoliopsida</taxon>
        <taxon>eudicotyledons</taxon>
        <taxon>Gunneridae</taxon>
        <taxon>Pentapetalae</taxon>
        <taxon>rosids</taxon>
        <taxon>fabids</taxon>
        <taxon>Fabales</taxon>
        <taxon>Fabaceae</taxon>
        <taxon>Papilionoideae</taxon>
        <taxon>50 kb inversion clade</taxon>
        <taxon>NPAAA clade</taxon>
        <taxon>Hologalegina</taxon>
        <taxon>IRL clade</taxon>
        <taxon>Trifolieae</taxon>
        <taxon>Trifolium</taxon>
    </lineage>
</organism>
<comment type="caution">
    <text evidence="2">The sequence shown here is derived from an EMBL/GenBank/DDBJ whole genome shotgun (WGS) entry which is preliminary data.</text>
</comment>
<evidence type="ECO:0000256" key="1">
    <source>
        <dbReference type="SAM" id="MobiDB-lite"/>
    </source>
</evidence>
<dbReference type="Proteomes" id="UP000265520">
    <property type="component" value="Unassembled WGS sequence"/>
</dbReference>
<sequence length="35" mass="3598">MGLAGKEKLASEENAPPRTHGGIATPIESIAPPRT</sequence>
<reference evidence="2 3" key="1">
    <citation type="journal article" date="2018" name="Front. Plant Sci.">
        <title>Red Clover (Trifolium pratense) and Zigzag Clover (T. medium) - A Picture of Genomic Similarities and Differences.</title>
        <authorList>
            <person name="Dluhosova J."/>
            <person name="Istvanek J."/>
            <person name="Nedelnik J."/>
            <person name="Repkova J."/>
        </authorList>
    </citation>
    <scope>NUCLEOTIDE SEQUENCE [LARGE SCALE GENOMIC DNA]</scope>
    <source>
        <strain evidence="3">cv. 10/8</strain>
        <tissue evidence="2">Leaf</tissue>
    </source>
</reference>
<name>A0A392S6K0_9FABA</name>
<protein>
    <submittedName>
        <fullName evidence="2">Uncharacterized protein</fullName>
    </submittedName>
</protein>
<proteinExistence type="predicted"/>